<gene>
    <name evidence="7" type="ORF">IAB19_07655</name>
</gene>
<keyword evidence="5" id="KW-0175">Coiled coil</keyword>
<evidence type="ECO:0000256" key="5">
    <source>
        <dbReference type="SAM" id="Coils"/>
    </source>
</evidence>
<dbReference type="InterPro" id="IPR027417">
    <property type="entry name" value="P-loop_NTPase"/>
</dbReference>
<dbReference type="InterPro" id="IPR045028">
    <property type="entry name" value="DinG/Rad3-like"/>
</dbReference>
<dbReference type="InterPro" id="IPR014013">
    <property type="entry name" value="Helic_SF1/SF2_ATP-bd_DinG/Rad3"/>
</dbReference>
<reference evidence="7" key="1">
    <citation type="submission" date="2020-10" db="EMBL/GenBank/DDBJ databases">
        <authorList>
            <person name="Gilroy R."/>
        </authorList>
    </citation>
    <scope>NUCLEOTIDE SEQUENCE</scope>
    <source>
        <strain evidence="7">17213</strain>
    </source>
</reference>
<dbReference type="GO" id="GO:0003676">
    <property type="term" value="F:nucleic acid binding"/>
    <property type="evidence" value="ECO:0007669"/>
    <property type="project" value="InterPro"/>
</dbReference>
<dbReference type="GO" id="GO:0005524">
    <property type="term" value="F:ATP binding"/>
    <property type="evidence" value="ECO:0007669"/>
    <property type="project" value="UniProtKB-KW"/>
</dbReference>
<evidence type="ECO:0000256" key="4">
    <source>
        <dbReference type="ARBA" id="ARBA00038058"/>
    </source>
</evidence>
<keyword evidence="1" id="KW-0547">Nucleotide-binding</keyword>
<dbReference type="GO" id="GO:0016818">
    <property type="term" value="F:hydrolase activity, acting on acid anhydrides, in phosphorus-containing anhydrides"/>
    <property type="evidence" value="ECO:0007669"/>
    <property type="project" value="InterPro"/>
</dbReference>
<comment type="caution">
    <text evidence="7">The sequence shown here is derived from an EMBL/GenBank/DDBJ whole genome shotgun (WGS) entry which is preliminary data.</text>
</comment>
<dbReference type="AlphaFoldDB" id="A0A9D9DD69"/>
<dbReference type="SUPFAM" id="SSF52540">
    <property type="entry name" value="P-loop containing nucleoside triphosphate hydrolases"/>
    <property type="match status" value="2"/>
</dbReference>
<evidence type="ECO:0000313" key="7">
    <source>
        <dbReference type="EMBL" id="MBO8416235.1"/>
    </source>
</evidence>
<dbReference type="PANTHER" id="PTHR11472:SF34">
    <property type="entry name" value="REGULATOR OF TELOMERE ELONGATION HELICASE 1"/>
    <property type="match status" value="1"/>
</dbReference>
<accession>A0A9D9DD69</accession>
<sequence>FTAQTQHSRAQAEAEARLKAEHEAQLAALDAEINEILAAGGLLSQRQPHYQERRGQLEMAHAVGHALINSELLLSEAGTGTGKTYAYLIPALLDGRSVVISTGSKALQDQLVNSDIPKLLRLLGMEEVSYIGLKGFGNYLCHRRTEQAVKFGELTHEENALVQRFIQREETELMSNPRSCSFGDVNAGLPPALAPKITVSRQQCIGEDCKFFGDQCFPFKARHYAAESRIVVVNHALLFAALASKCYMACDGVRVDENGMDIKELEEQLAQGLIEPHYWFLPRFKALVCDEAHMLPEFGRTFYSLEFDSYAVESWCRQLNRELKGLQLAGRLNFRELTQDLITAILAVRTYLLESNFEGRHNFLKFKYENYDPDMKKQDLIVDKRFRALMIKVWRCLSDIYKKLQEHKESAQEVMGMLIKELKEQTEALILVMRCDEPDADGKEDDNHVCYASVDQHGFVFTYAPIEIGPYFMHDLKMLLTSRTGICMTSATLSVNQSFKKFAFDIGAAGLNPRTLIVPSAFDYEHQACLYVSSAFPAVGDEKRNEQLLTQLYPLMEEVRGGIFLLTTSHKSLQECAQLLNLHFGSRRLVLAQAGGKSNARIMREFKENGQAVLVGTASFWAGVDVPGRALSLVIIDKLPFASPADPFEEARYNKLKQQGGSPFAHICLPEAIIALRQGVGRLIRSETDEGGLIICDPRIVDNKSYSRQILKALPPMHRCQSLKEMRLFFRQRFQDQKS</sequence>
<dbReference type="PROSITE" id="PS51193">
    <property type="entry name" value="HELICASE_ATP_BIND_2"/>
    <property type="match status" value="1"/>
</dbReference>
<protein>
    <submittedName>
        <fullName evidence="7">ATP-dependent DNA helicase</fullName>
    </submittedName>
</protein>
<name>A0A9D9DD69_9GAMM</name>
<dbReference type="GO" id="GO:0006139">
    <property type="term" value="P:nucleobase-containing compound metabolic process"/>
    <property type="evidence" value="ECO:0007669"/>
    <property type="project" value="InterPro"/>
</dbReference>
<dbReference type="PANTHER" id="PTHR11472">
    <property type="entry name" value="DNA REPAIR DEAD HELICASE RAD3/XP-D SUBFAMILY MEMBER"/>
    <property type="match status" value="1"/>
</dbReference>
<comment type="similarity">
    <text evidence="4">Belongs to the helicase family. DinG subfamily.</text>
</comment>
<keyword evidence="2" id="KW-0378">Hydrolase</keyword>
<dbReference type="Pfam" id="PF13307">
    <property type="entry name" value="Helicase_C_2"/>
    <property type="match status" value="1"/>
</dbReference>
<keyword evidence="7" id="KW-0347">Helicase</keyword>
<keyword evidence="3" id="KW-0067">ATP-binding</keyword>
<dbReference type="Gene3D" id="3.40.50.300">
    <property type="entry name" value="P-loop containing nucleotide triphosphate hydrolases"/>
    <property type="match status" value="2"/>
</dbReference>
<proteinExistence type="inferred from homology"/>
<evidence type="ECO:0000259" key="6">
    <source>
        <dbReference type="PROSITE" id="PS51193"/>
    </source>
</evidence>
<dbReference type="Proteomes" id="UP000823631">
    <property type="component" value="Unassembled WGS sequence"/>
</dbReference>
<dbReference type="InterPro" id="IPR006555">
    <property type="entry name" value="ATP-dep_Helicase_C"/>
</dbReference>
<evidence type="ECO:0000256" key="1">
    <source>
        <dbReference type="ARBA" id="ARBA00022741"/>
    </source>
</evidence>
<dbReference type="GO" id="GO:0003678">
    <property type="term" value="F:DNA helicase activity"/>
    <property type="evidence" value="ECO:0007669"/>
    <property type="project" value="TreeGrafter"/>
</dbReference>
<organism evidence="7 8">
    <name type="scientific">Candidatus Avisuccinivibrio stercorigallinarum</name>
    <dbReference type="NCBI Taxonomy" id="2840704"/>
    <lineage>
        <taxon>Bacteria</taxon>
        <taxon>Pseudomonadati</taxon>
        <taxon>Pseudomonadota</taxon>
        <taxon>Gammaproteobacteria</taxon>
        <taxon>Aeromonadales</taxon>
        <taxon>Succinivibrionaceae</taxon>
        <taxon>Succinivibrionaceae incertae sedis</taxon>
        <taxon>Candidatus Avisuccinivibrio</taxon>
    </lineage>
</organism>
<dbReference type="SMART" id="SM00491">
    <property type="entry name" value="HELICc2"/>
    <property type="match status" value="1"/>
</dbReference>
<dbReference type="EMBL" id="JADINH010000161">
    <property type="protein sequence ID" value="MBO8416235.1"/>
    <property type="molecule type" value="Genomic_DNA"/>
</dbReference>
<reference evidence="7" key="2">
    <citation type="journal article" date="2021" name="PeerJ">
        <title>Extensive microbial diversity within the chicken gut microbiome revealed by metagenomics and culture.</title>
        <authorList>
            <person name="Gilroy R."/>
            <person name="Ravi A."/>
            <person name="Getino M."/>
            <person name="Pursley I."/>
            <person name="Horton D.L."/>
            <person name="Alikhan N.F."/>
            <person name="Baker D."/>
            <person name="Gharbi K."/>
            <person name="Hall N."/>
            <person name="Watson M."/>
            <person name="Adriaenssens E.M."/>
            <person name="Foster-Nyarko E."/>
            <person name="Jarju S."/>
            <person name="Secka A."/>
            <person name="Antonio M."/>
            <person name="Oren A."/>
            <person name="Chaudhuri R.R."/>
            <person name="La Ragione R."/>
            <person name="Hildebrand F."/>
            <person name="Pallen M.J."/>
        </authorList>
    </citation>
    <scope>NUCLEOTIDE SEQUENCE</scope>
    <source>
        <strain evidence="7">17213</strain>
    </source>
</reference>
<evidence type="ECO:0000256" key="3">
    <source>
        <dbReference type="ARBA" id="ARBA00022840"/>
    </source>
</evidence>
<evidence type="ECO:0000256" key="2">
    <source>
        <dbReference type="ARBA" id="ARBA00022801"/>
    </source>
</evidence>
<feature type="non-terminal residue" evidence="7">
    <location>
        <position position="1"/>
    </location>
</feature>
<feature type="coiled-coil region" evidence="5">
    <location>
        <begin position="12"/>
        <end position="39"/>
    </location>
</feature>
<feature type="domain" description="Helicase ATP-binding" evidence="6">
    <location>
        <begin position="42"/>
        <end position="344"/>
    </location>
</feature>
<evidence type="ECO:0000313" key="8">
    <source>
        <dbReference type="Proteomes" id="UP000823631"/>
    </source>
</evidence>